<dbReference type="Gene3D" id="3.40.50.880">
    <property type="match status" value="1"/>
</dbReference>
<dbReference type="AlphaFoldDB" id="A9V3H5"/>
<dbReference type="Pfam" id="PF01965">
    <property type="entry name" value="DJ-1_PfpI"/>
    <property type="match status" value="1"/>
</dbReference>
<evidence type="ECO:0000313" key="3">
    <source>
        <dbReference type="Proteomes" id="UP000001357"/>
    </source>
</evidence>
<reference evidence="2 3" key="1">
    <citation type="journal article" date="2008" name="Nature">
        <title>The genome of the choanoflagellate Monosiga brevicollis and the origin of metazoans.</title>
        <authorList>
            <consortium name="JGI Sequencing"/>
            <person name="King N."/>
            <person name="Westbrook M.J."/>
            <person name="Young S.L."/>
            <person name="Kuo A."/>
            <person name="Abedin M."/>
            <person name="Chapman J."/>
            <person name="Fairclough S."/>
            <person name="Hellsten U."/>
            <person name="Isogai Y."/>
            <person name="Letunic I."/>
            <person name="Marr M."/>
            <person name="Pincus D."/>
            <person name="Putnam N."/>
            <person name="Rokas A."/>
            <person name="Wright K.J."/>
            <person name="Zuzow R."/>
            <person name="Dirks W."/>
            <person name="Good M."/>
            <person name="Goodstein D."/>
            <person name="Lemons D."/>
            <person name="Li W."/>
            <person name="Lyons J.B."/>
            <person name="Morris A."/>
            <person name="Nichols S."/>
            <person name="Richter D.J."/>
            <person name="Salamov A."/>
            <person name="Bork P."/>
            <person name="Lim W.A."/>
            <person name="Manning G."/>
            <person name="Miller W.T."/>
            <person name="McGinnis W."/>
            <person name="Shapiro H."/>
            <person name="Tjian R."/>
            <person name="Grigoriev I.V."/>
            <person name="Rokhsar D."/>
        </authorList>
    </citation>
    <scope>NUCLEOTIDE SEQUENCE [LARGE SCALE GENOMIC DNA]</scope>
    <source>
        <strain evidence="3">MX1 / ATCC 50154</strain>
    </source>
</reference>
<evidence type="ECO:0000259" key="1">
    <source>
        <dbReference type="Pfam" id="PF01965"/>
    </source>
</evidence>
<dbReference type="PANTHER" id="PTHR10224:SF12">
    <property type="entry name" value="GLYOXALASE ELBB"/>
    <property type="match status" value="1"/>
</dbReference>
<dbReference type="InParanoid" id="A9V3H5"/>
<dbReference type="KEGG" id="mbr:MONBRDRAFT_33173"/>
<protein>
    <recommendedName>
        <fullName evidence="1">DJ-1/PfpI domain-containing protein</fullName>
    </recommendedName>
</protein>
<dbReference type="PANTHER" id="PTHR10224">
    <property type="entry name" value="ES1 PROTEIN HOMOLOG, MITOCHONDRIAL"/>
    <property type="match status" value="1"/>
</dbReference>
<dbReference type="InterPro" id="IPR029062">
    <property type="entry name" value="Class_I_gatase-like"/>
</dbReference>
<dbReference type="GeneID" id="5892716"/>
<dbReference type="InterPro" id="IPR002818">
    <property type="entry name" value="DJ-1/PfpI"/>
</dbReference>
<dbReference type="MEROPS" id="C56.975"/>
<keyword evidence="3" id="KW-1185">Reference proteome</keyword>
<dbReference type="eggNOG" id="ENOG502QQFM">
    <property type="taxonomic scope" value="Eukaryota"/>
</dbReference>
<name>A9V3H5_MONBE</name>
<evidence type="ECO:0000313" key="2">
    <source>
        <dbReference type="EMBL" id="EDQ87913.1"/>
    </source>
</evidence>
<dbReference type="STRING" id="81824.A9V3H5"/>
<dbReference type="RefSeq" id="XP_001747446.1">
    <property type="nucleotide sequence ID" value="XM_001747394.1"/>
</dbReference>
<accession>A9V3H5</accession>
<dbReference type="FunCoup" id="A9V3H5">
    <property type="interactions" value="227"/>
</dbReference>
<dbReference type="OMA" id="AQVQCFA"/>
<organism evidence="2 3">
    <name type="scientific">Monosiga brevicollis</name>
    <name type="common">Choanoflagellate</name>
    <dbReference type="NCBI Taxonomy" id="81824"/>
    <lineage>
        <taxon>Eukaryota</taxon>
        <taxon>Choanoflagellata</taxon>
        <taxon>Craspedida</taxon>
        <taxon>Salpingoecidae</taxon>
        <taxon>Monosiga</taxon>
    </lineage>
</organism>
<proteinExistence type="predicted"/>
<dbReference type="Proteomes" id="UP000001357">
    <property type="component" value="Unassembled WGS sequence"/>
</dbReference>
<gene>
    <name evidence="2" type="ORF">MONBRDRAFT_33173</name>
</gene>
<dbReference type="EMBL" id="CH991557">
    <property type="protein sequence ID" value="EDQ87913.1"/>
    <property type="molecule type" value="Genomic_DNA"/>
</dbReference>
<feature type="domain" description="DJ-1/PfpI" evidence="1">
    <location>
        <begin position="34"/>
        <end position="174"/>
    </location>
</feature>
<dbReference type="NCBIfam" id="NF008747">
    <property type="entry name" value="PRK11780.1"/>
    <property type="match status" value="1"/>
</dbReference>
<dbReference type="SUPFAM" id="SSF52317">
    <property type="entry name" value="Class I glutamine amidotransferase-like"/>
    <property type="match status" value="1"/>
</dbReference>
<sequence length="245" mass="25686">MARVVASAGARALSTQSGLAAPRVALVLSGSGVYDGTEVHEASAAMGALSRQGADYKIFAPDKQQHHVVNHMTGEEMDESRNVLVEAARIARGNIQALDKLQVADFDAVVVPGGFGAAKNLSNFAVEGAACTVDATLTDILKKFHAEQKPMGFCCIAPVIAANLFKGEVTMGSDTESDKWPFAGAAGACKEMGADYVVGDESKVHVDQANRIVTAPAFMANTAVHLVQDNVTNMVQTVLELVGRK</sequence>